<dbReference type="EMBL" id="GBRH01281762">
    <property type="protein sequence ID" value="JAD16133.1"/>
    <property type="molecule type" value="Transcribed_RNA"/>
</dbReference>
<evidence type="ECO:0000313" key="1">
    <source>
        <dbReference type="EMBL" id="JAD16133.1"/>
    </source>
</evidence>
<dbReference type="AlphaFoldDB" id="A0A0A8XTR9"/>
<accession>A0A0A8XTR9</accession>
<reference evidence="1" key="2">
    <citation type="journal article" date="2015" name="Data Brief">
        <title>Shoot transcriptome of the giant reed, Arundo donax.</title>
        <authorList>
            <person name="Barrero R.A."/>
            <person name="Guerrero F.D."/>
            <person name="Moolhuijzen P."/>
            <person name="Goolsby J.A."/>
            <person name="Tidwell J."/>
            <person name="Bellgard S.E."/>
            <person name="Bellgard M.I."/>
        </authorList>
    </citation>
    <scope>NUCLEOTIDE SEQUENCE</scope>
    <source>
        <tissue evidence="1">Shoot tissue taken approximately 20 cm above the soil surface</tissue>
    </source>
</reference>
<proteinExistence type="predicted"/>
<name>A0A0A8XTR9_ARUDO</name>
<sequence length="56" mass="6137">MSLYQVITTATTSVLDMTVGMLLRYSQKSGWLPNAELVKIGGSVIYGPRTRMATKT</sequence>
<reference evidence="1" key="1">
    <citation type="submission" date="2014-09" db="EMBL/GenBank/DDBJ databases">
        <authorList>
            <person name="Magalhaes I.L.F."/>
            <person name="Oliveira U."/>
            <person name="Santos F.R."/>
            <person name="Vidigal T.H.D.A."/>
            <person name="Brescovit A.D."/>
            <person name="Santos A.J."/>
        </authorList>
    </citation>
    <scope>NUCLEOTIDE SEQUENCE</scope>
    <source>
        <tissue evidence="1">Shoot tissue taken approximately 20 cm above the soil surface</tissue>
    </source>
</reference>
<organism evidence="1">
    <name type="scientific">Arundo donax</name>
    <name type="common">Giant reed</name>
    <name type="synonym">Donax arundinaceus</name>
    <dbReference type="NCBI Taxonomy" id="35708"/>
    <lineage>
        <taxon>Eukaryota</taxon>
        <taxon>Viridiplantae</taxon>
        <taxon>Streptophyta</taxon>
        <taxon>Embryophyta</taxon>
        <taxon>Tracheophyta</taxon>
        <taxon>Spermatophyta</taxon>
        <taxon>Magnoliopsida</taxon>
        <taxon>Liliopsida</taxon>
        <taxon>Poales</taxon>
        <taxon>Poaceae</taxon>
        <taxon>PACMAD clade</taxon>
        <taxon>Arundinoideae</taxon>
        <taxon>Arundineae</taxon>
        <taxon>Arundo</taxon>
    </lineage>
</organism>
<protein>
    <submittedName>
        <fullName evidence="1">Uncharacterized protein</fullName>
    </submittedName>
</protein>